<evidence type="ECO:0000313" key="2">
    <source>
        <dbReference type="EMBL" id="QDT56870.1"/>
    </source>
</evidence>
<dbReference type="Proteomes" id="UP000315700">
    <property type="component" value="Chromosome"/>
</dbReference>
<dbReference type="RefSeq" id="WP_197453612.1">
    <property type="nucleotide sequence ID" value="NZ_CP036271.1"/>
</dbReference>
<dbReference type="Pfam" id="PF13360">
    <property type="entry name" value="PQQ_2"/>
    <property type="match status" value="1"/>
</dbReference>
<dbReference type="PANTHER" id="PTHR34512">
    <property type="entry name" value="CELL SURFACE PROTEIN"/>
    <property type="match status" value="1"/>
</dbReference>
<protein>
    <submittedName>
        <fullName evidence="2">Outer membrane biogenesis protein BamB</fullName>
    </submittedName>
</protein>
<gene>
    <name evidence="2" type="ORF">Pan44_49310</name>
</gene>
<dbReference type="SUPFAM" id="SSF50998">
    <property type="entry name" value="Quinoprotein alcohol dehydrogenase-like"/>
    <property type="match status" value="1"/>
</dbReference>
<dbReference type="EMBL" id="CP036271">
    <property type="protein sequence ID" value="QDT56870.1"/>
    <property type="molecule type" value="Genomic_DNA"/>
</dbReference>
<name>A0A517SL74_9PLAN</name>
<dbReference type="InterPro" id="IPR011047">
    <property type="entry name" value="Quinoprotein_ADH-like_sf"/>
</dbReference>
<dbReference type="PANTHER" id="PTHR34512:SF30">
    <property type="entry name" value="OUTER MEMBRANE PROTEIN ASSEMBLY FACTOR BAMB"/>
    <property type="match status" value="1"/>
</dbReference>
<reference evidence="2 3" key="1">
    <citation type="submission" date="2019-02" db="EMBL/GenBank/DDBJ databases">
        <title>Deep-cultivation of Planctomycetes and their phenomic and genomic characterization uncovers novel biology.</title>
        <authorList>
            <person name="Wiegand S."/>
            <person name="Jogler M."/>
            <person name="Boedeker C."/>
            <person name="Pinto D."/>
            <person name="Vollmers J."/>
            <person name="Rivas-Marin E."/>
            <person name="Kohn T."/>
            <person name="Peeters S.H."/>
            <person name="Heuer A."/>
            <person name="Rast P."/>
            <person name="Oberbeckmann S."/>
            <person name="Bunk B."/>
            <person name="Jeske O."/>
            <person name="Meyerdierks A."/>
            <person name="Storesund J.E."/>
            <person name="Kallscheuer N."/>
            <person name="Luecker S."/>
            <person name="Lage O.M."/>
            <person name="Pohl T."/>
            <person name="Merkel B.J."/>
            <person name="Hornburger P."/>
            <person name="Mueller R.-W."/>
            <person name="Bruemmer F."/>
            <person name="Labrenz M."/>
            <person name="Spormann A.M."/>
            <person name="Op den Camp H."/>
            <person name="Overmann J."/>
            <person name="Amann R."/>
            <person name="Jetten M.S.M."/>
            <person name="Mascher T."/>
            <person name="Medema M.H."/>
            <person name="Devos D.P."/>
            <person name="Kaster A.-K."/>
            <person name="Ovreas L."/>
            <person name="Rohde M."/>
            <person name="Galperin M.Y."/>
            <person name="Jogler C."/>
        </authorList>
    </citation>
    <scope>NUCLEOTIDE SEQUENCE [LARGE SCALE GENOMIC DNA]</scope>
    <source>
        <strain evidence="2 3">Pan44</strain>
    </source>
</reference>
<dbReference type="InterPro" id="IPR015943">
    <property type="entry name" value="WD40/YVTN_repeat-like_dom_sf"/>
</dbReference>
<dbReference type="KEGG" id="ccos:Pan44_49310"/>
<organism evidence="2 3">
    <name type="scientific">Caulifigura coniformis</name>
    <dbReference type="NCBI Taxonomy" id="2527983"/>
    <lineage>
        <taxon>Bacteria</taxon>
        <taxon>Pseudomonadati</taxon>
        <taxon>Planctomycetota</taxon>
        <taxon>Planctomycetia</taxon>
        <taxon>Planctomycetales</taxon>
        <taxon>Planctomycetaceae</taxon>
        <taxon>Caulifigura</taxon>
    </lineage>
</organism>
<accession>A0A517SL74</accession>
<dbReference type="Gene3D" id="2.130.10.10">
    <property type="entry name" value="YVTN repeat-like/Quinoprotein amine dehydrogenase"/>
    <property type="match status" value="1"/>
</dbReference>
<proteinExistence type="predicted"/>
<dbReference type="InParanoid" id="A0A517SL74"/>
<dbReference type="InterPro" id="IPR018391">
    <property type="entry name" value="PQQ_b-propeller_rpt"/>
</dbReference>
<evidence type="ECO:0000313" key="3">
    <source>
        <dbReference type="Proteomes" id="UP000315700"/>
    </source>
</evidence>
<dbReference type="AlphaFoldDB" id="A0A517SL74"/>
<sequence length="684" mass="74865">MLLLVLFVIGGPGRVSAQMMIMEGAEGSAPQQGFTVATDEALQNSFGDFQRHVERKAWEKAIATLNEIPAEKRKGMLARPDGVIIPASQRIWDAVADLPAEGRDAFRLFHEAKARQTWARVDEPGTKRAEQLATADKVYQEFFLTSVGDNAADFLGDAAFERGDFENADRFWRNVLEKHPDSDVPEARLLFKRGLAVAQLAQATTLGTIVRSLEQRFAGQKMKVGGKDVAPADYLHSRLKAAEAARASVKNTQEDSVAGAPPAETKPAWRMQFLSPKAALQRESSMRSYSYYRNGVETVVPAVASDGNRVYANWFGIVFAIDVASGKLVWRSQKFGDITQHFGQMSYSANPEAYRLATGSGIVLSLHVPVERLNHGQEPSRLVCFEAETGKVKWKSMDSGAPLSSLGFVGKPLIEEGEILVLSHGQQDAKLSMCCLDLDGKQKWTAELGSVRKRSTISGYQRMPQPALLRKGRTVYIASEDGALAAFDLLDRKIRWLLPYGSPDVSQGQRRIYYSGQTDSRTQLHTETALLEQDGLVYVKEAGGRELLAIDPSVPSVVWRRPAEEASQLVGIDADSVYLMDHELCCIDRKDRTLRWATNLPITTGGLSMVSGPQSILILTGRGVFQLSRANGKVTHIFRGADLASGGGHLTVVGDRLVAVTTQSVTSYPVPQADQAATGQKESQ</sequence>
<feature type="domain" description="Pyrrolo-quinoline quinone repeat" evidence="1">
    <location>
        <begin position="316"/>
        <end position="598"/>
    </location>
</feature>
<evidence type="ECO:0000259" key="1">
    <source>
        <dbReference type="Pfam" id="PF13360"/>
    </source>
</evidence>
<dbReference type="SMART" id="SM00564">
    <property type="entry name" value="PQQ"/>
    <property type="match status" value="3"/>
</dbReference>
<keyword evidence="3" id="KW-1185">Reference proteome</keyword>
<dbReference type="InterPro" id="IPR002372">
    <property type="entry name" value="PQQ_rpt_dom"/>
</dbReference>